<dbReference type="EMBL" id="VBAP01000097">
    <property type="protein sequence ID" value="TMI71967.1"/>
    <property type="molecule type" value="Genomic_DNA"/>
</dbReference>
<dbReference type="AlphaFoldDB" id="A0A537ILF4"/>
<dbReference type="GO" id="GO:0035556">
    <property type="term" value="P:intracellular signal transduction"/>
    <property type="evidence" value="ECO:0007669"/>
    <property type="project" value="InterPro"/>
</dbReference>
<feature type="transmembrane region" description="Helical" evidence="15">
    <location>
        <begin position="133"/>
        <end position="150"/>
    </location>
</feature>
<dbReference type="GO" id="GO:0006171">
    <property type="term" value="P:cAMP biosynthetic process"/>
    <property type="evidence" value="ECO:0007669"/>
    <property type="project" value="UniProtKB-KW"/>
</dbReference>
<protein>
    <recommendedName>
        <fullName evidence="4">adenylate cyclase</fullName>
        <ecNumber evidence="4">4.6.1.1</ecNumber>
    </recommendedName>
</protein>
<dbReference type="GO" id="GO:0005524">
    <property type="term" value="F:ATP binding"/>
    <property type="evidence" value="ECO:0007669"/>
    <property type="project" value="UniProtKB-KW"/>
</dbReference>
<dbReference type="CDD" id="cd07302">
    <property type="entry name" value="CHD"/>
    <property type="match status" value="1"/>
</dbReference>
<comment type="subcellular location">
    <subcellularLocation>
        <location evidence="3">Membrane</location>
        <topology evidence="3">Multi-pass membrane protein</topology>
    </subcellularLocation>
</comment>
<keyword evidence="10 15" id="KW-1133">Transmembrane helix</keyword>
<dbReference type="SUPFAM" id="SSF55073">
    <property type="entry name" value="Nucleotide cyclase"/>
    <property type="match status" value="1"/>
</dbReference>
<comment type="caution">
    <text evidence="17">The sequence shown here is derived from an EMBL/GenBank/DDBJ whole genome shotgun (WGS) entry which is preliminary data.</text>
</comment>
<keyword evidence="9" id="KW-0460">Magnesium</keyword>
<dbReference type="GO" id="GO:0046872">
    <property type="term" value="F:metal ion binding"/>
    <property type="evidence" value="ECO:0007669"/>
    <property type="project" value="UniProtKB-KW"/>
</dbReference>
<dbReference type="PROSITE" id="PS00452">
    <property type="entry name" value="GUANYLATE_CYCLASE_1"/>
    <property type="match status" value="1"/>
</dbReference>
<gene>
    <name evidence="17" type="ORF">E6H05_11845</name>
</gene>
<evidence type="ECO:0000313" key="17">
    <source>
        <dbReference type="EMBL" id="TMI71967.1"/>
    </source>
</evidence>
<dbReference type="Proteomes" id="UP000318834">
    <property type="component" value="Unassembled WGS sequence"/>
</dbReference>
<evidence type="ECO:0000256" key="11">
    <source>
        <dbReference type="ARBA" id="ARBA00022998"/>
    </source>
</evidence>
<evidence type="ECO:0000256" key="7">
    <source>
        <dbReference type="ARBA" id="ARBA00022741"/>
    </source>
</evidence>
<evidence type="ECO:0000256" key="3">
    <source>
        <dbReference type="ARBA" id="ARBA00004141"/>
    </source>
</evidence>
<sequence>MKRAVLALIARMATAGTRPDDTDEVRLHKATLSLTTGLISLAGLLWAGMYAALGLYRGAVIPLAYSAISAVTLSFAIAADRFDLFRLGQLSMMAFLPFLLQWQLGGIAKSGAVVVWSFWTPLYALLTGGSRGWQGWLAVFLVLVVASGIFEHEIAAAASPIPPVVSSIFFAMNIGGLAVVTMLLMRYVVRERDEAQQRSEQLLLNILPRPIAQRLKRDSGAIADAYADVTVLFADIVDFSKFSAEMSAQNVVAMLNDVFSEFDRLAEQHGLEKIKTIGDAYMVVGGLPAPRRDHADAVAEMALQMQEALDAYAVRAGTRFALRIGIHSGPVVAGVIGRRKFSYDLWGDTVNTASRMESHGVPCRIQVSQETYARLRDPVKGKGEMPTYFLVGRRQPGSLPASSVM</sequence>
<evidence type="ECO:0000256" key="14">
    <source>
        <dbReference type="RuleBase" id="RU000405"/>
    </source>
</evidence>
<dbReference type="GO" id="GO:0004016">
    <property type="term" value="F:adenylate cyclase activity"/>
    <property type="evidence" value="ECO:0007669"/>
    <property type="project" value="UniProtKB-EC"/>
</dbReference>
<dbReference type="PROSITE" id="PS50125">
    <property type="entry name" value="GUANYLATE_CYCLASE_2"/>
    <property type="match status" value="1"/>
</dbReference>
<keyword evidence="6" id="KW-0479">Metal-binding</keyword>
<name>A0A537ILF4_9BACT</name>
<evidence type="ECO:0000256" key="9">
    <source>
        <dbReference type="ARBA" id="ARBA00022842"/>
    </source>
</evidence>
<proteinExistence type="inferred from homology"/>
<comment type="similarity">
    <text evidence="14">Belongs to the adenylyl cyclase class-4/guanylyl cyclase family.</text>
</comment>
<evidence type="ECO:0000256" key="10">
    <source>
        <dbReference type="ARBA" id="ARBA00022989"/>
    </source>
</evidence>
<keyword evidence="8" id="KW-0067">ATP-binding</keyword>
<evidence type="ECO:0000256" key="6">
    <source>
        <dbReference type="ARBA" id="ARBA00022723"/>
    </source>
</evidence>
<evidence type="ECO:0000256" key="13">
    <source>
        <dbReference type="ARBA" id="ARBA00023239"/>
    </source>
</evidence>
<keyword evidence="7" id="KW-0547">Nucleotide-binding</keyword>
<feature type="domain" description="Guanylate cyclase" evidence="16">
    <location>
        <begin position="230"/>
        <end position="357"/>
    </location>
</feature>
<dbReference type="SMART" id="SM00044">
    <property type="entry name" value="CYCc"/>
    <property type="match status" value="1"/>
</dbReference>
<feature type="transmembrane region" description="Helical" evidence="15">
    <location>
        <begin position="170"/>
        <end position="189"/>
    </location>
</feature>
<evidence type="ECO:0000256" key="8">
    <source>
        <dbReference type="ARBA" id="ARBA00022840"/>
    </source>
</evidence>
<comment type="cofactor">
    <cofactor evidence="2">
        <name>Mg(2+)</name>
        <dbReference type="ChEBI" id="CHEBI:18420"/>
    </cofactor>
</comment>
<dbReference type="Gene3D" id="3.30.70.1230">
    <property type="entry name" value="Nucleotide cyclase"/>
    <property type="match status" value="1"/>
</dbReference>
<dbReference type="PANTHER" id="PTHR45627:SF12">
    <property type="entry name" value="ADENYLATE CYCLASE TYPE 2"/>
    <property type="match status" value="1"/>
</dbReference>
<evidence type="ECO:0000256" key="1">
    <source>
        <dbReference type="ARBA" id="ARBA00001593"/>
    </source>
</evidence>
<accession>A0A537ILF4</accession>
<dbReference type="Pfam" id="PF00211">
    <property type="entry name" value="Guanylate_cyc"/>
    <property type="match status" value="1"/>
</dbReference>
<keyword evidence="11" id="KW-0115">cAMP biosynthesis</keyword>
<dbReference type="InterPro" id="IPR029787">
    <property type="entry name" value="Nucleotide_cyclase"/>
</dbReference>
<dbReference type="GO" id="GO:0007189">
    <property type="term" value="P:adenylate cyclase-activating G protein-coupled receptor signaling pathway"/>
    <property type="evidence" value="ECO:0007669"/>
    <property type="project" value="TreeGrafter"/>
</dbReference>
<organism evidence="17 18">
    <name type="scientific">Candidatus Segetimicrobium genomatis</name>
    <dbReference type="NCBI Taxonomy" id="2569760"/>
    <lineage>
        <taxon>Bacteria</taxon>
        <taxon>Bacillati</taxon>
        <taxon>Candidatus Sysuimicrobiota</taxon>
        <taxon>Candidatus Sysuimicrobiia</taxon>
        <taxon>Candidatus Sysuimicrobiales</taxon>
        <taxon>Candidatus Segetimicrobiaceae</taxon>
        <taxon>Candidatus Segetimicrobium</taxon>
    </lineage>
</organism>
<evidence type="ECO:0000256" key="4">
    <source>
        <dbReference type="ARBA" id="ARBA00012201"/>
    </source>
</evidence>
<dbReference type="EC" id="4.6.1.1" evidence="4"/>
<keyword evidence="12 15" id="KW-0472">Membrane</keyword>
<dbReference type="GO" id="GO:0005886">
    <property type="term" value="C:plasma membrane"/>
    <property type="evidence" value="ECO:0007669"/>
    <property type="project" value="TreeGrafter"/>
</dbReference>
<feature type="transmembrane region" description="Helical" evidence="15">
    <location>
        <begin position="60"/>
        <end position="79"/>
    </location>
</feature>
<evidence type="ECO:0000256" key="2">
    <source>
        <dbReference type="ARBA" id="ARBA00001946"/>
    </source>
</evidence>
<dbReference type="PANTHER" id="PTHR45627">
    <property type="entry name" value="ADENYLATE CYCLASE TYPE 1"/>
    <property type="match status" value="1"/>
</dbReference>
<evidence type="ECO:0000313" key="18">
    <source>
        <dbReference type="Proteomes" id="UP000318834"/>
    </source>
</evidence>
<evidence type="ECO:0000256" key="12">
    <source>
        <dbReference type="ARBA" id="ARBA00023136"/>
    </source>
</evidence>
<feature type="transmembrane region" description="Helical" evidence="15">
    <location>
        <begin position="99"/>
        <end position="126"/>
    </location>
</feature>
<evidence type="ECO:0000259" key="16">
    <source>
        <dbReference type="PROSITE" id="PS50125"/>
    </source>
</evidence>
<dbReference type="InterPro" id="IPR018297">
    <property type="entry name" value="A/G_cyclase_CS"/>
</dbReference>
<evidence type="ECO:0000256" key="5">
    <source>
        <dbReference type="ARBA" id="ARBA00022692"/>
    </source>
</evidence>
<keyword evidence="13 14" id="KW-0456">Lyase</keyword>
<reference evidence="17 18" key="1">
    <citation type="journal article" date="2019" name="Nat. Microbiol.">
        <title>Mediterranean grassland soil C-N compound turnover is dependent on rainfall and depth, and is mediated by genomically divergent microorganisms.</title>
        <authorList>
            <person name="Diamond S."/>
            <person name="Andeer P.F."/>
            <person name="Li Z."/>
            <person name="Crits-Christoph A."/>
            <person name="Burstein D."/>
            <person name="Anantharaman K."/>
            <person name="Lane K.R."/>
            <person name="Thomas B.C."/>
            <person name="Pan C."/>
            <person name="Northen T.R."/>
            <person name="Banfield J.F."/>
        </authorList>
    </citation>
    <scope>NUCLEOTIDE SEQUENCE [LARGE SCALE GENOMIC DNA]</scope>
    <source>
        <strain evidence="17">NP_8</strain>
    </source>
</reference>
<keyword evidence="5 15" id="KW-0812">Transmembrane</keyword>
<evidence type="ECO:0000256" key="15">
    <source>
        <dbReference type="SAM" id="Phobius"/>
    </source>
</evidence>
<comment type="catalytic activity">
    <reaction evidence="1">
        <text>ATP = 3',5'-cyclic AMP + diphosphate</text>
        <dbReference type="Rhea" id="RHEA:15389"/>
        <dbReference type="ChEBI" id="CHEBI:30616"/>
        <dbReference type="ChEBI" id="CHEBI:33019"/>
        <dbReference type="ChEBI" id="CHEBI:58165"/>
        <dbReference type="EC" id="4.6.1.1"/>
    </reaction>
</comment>
<feature type="transmembrane region" description="Helical" evidence="15">
    <location>
        <begin position="31"/>
        <end position="53"/>
    </location>
</feature>
<dbReference type="InterPro" id="IPR001054">
    <property type="entry name" value="A/G_cyclase"/>
</dbReference>